<feature type="binding site" evidence="11">
    <location>
        <position position="306"/>
    </location>
    <ligand>
        <name>Mg(2+)</name>
        <dbReference type="ChEBI" id="CHEBI:18420"/>
    </ligand>
</feature>
<feature type="signal peptide" evidence="13">
    <location>
        <begin position="1"/>
        <end position="20"/>
    </location>
</feature>
<dbReference type="PANTHER" id="PTHR30040">
    <property type="entry name" value="THIAMINE BIOSYNTHESIS LIPOPROTEIN APBE"/>
    <property type="match status" value="1"/>
</dbReference>
<feature type="binding site" evidence="11">
    <location>
        <position position="190"/>
    </location>
    <ligand>
        <name>Mg(2+)</name>
        <dbReference type="ChEBI" id="CHEBI:18420"/>
    </ligand>
</feature>
<keyword evidence="7 10" id="KW-0460">Magnesium</keyword>
<organism evidence="14 15">
    <name type="scientific">Saltatorellus ferox</name>
    <dbReference type="NCBI Taxonomy" id="2528018"/>
    <lineage>
        <taxon>Bacteria</taxon>
        <taxon>Pseudomonadati</taxon>
        <taxon>Planctomycetota</taxon>
        <taxon>Planctomycetia</taxon>
        <taxon>Planctomycetia incertae sedis</taxon>
        <taxon>Saltatorellus</taxon>
    </lineage>
</organism>
<evidence type="ECO:0000256" key="11">
    <source>
        <dbReference type="PIRSR" id="PIRSR006268-2"/>
    </source>
</evidence>
<evidence type="ECO:0000256" key="2">
    <source>
        <dbReference type="ARBA" id="ARBA00016337"/>
    </source>
</evidence>
<evidence type="ECO:0000256" key="8">
    <source>
        <dbReference type="ARBA" id="ARBA00031306"/>
    </source>
</evidence>
<evidence type="ECO:0000256" key="6">
    <source>
        <dbReference type="ARBA" id="ARBA00022827"/>
    </source>
</evidence>
<dbReference type="SUPFAM" id="SSF143631">
    <property type="entry name" value="ApbE-like"/>
    <property type="match status" value="1"/>
</dbReference>
<evidence type="ECO:0000313" key="15">
    <source>
        <dbReference type="Proteomes" id="UP000320390"/>
    </source>
</evidence>
<evidence type="ECO:0000256" key="1">
    <source>
        <dbReference type="ARBA" id="ARBA00011955"/>
    </source>
</evidence>
<evidence type="ECO:0000256" key="4">
    <source>
        <dbReference type="ARBA" id="ARBA00022679"/>
    </source>
</evidence>
<keyword evidence="5 10" id="KW-0479">Metal-binding</keyword>
<dbReference type="OrthoDB" id="9778595at2"/>
<keyword evidence="15" id="KW-1185">Reference proteome</keyword>
<keyword evidence="3 10" id="KW-0285">Flavoprotein</keyword>
<evidence type="ECO:0000256" key="5">
    <source>
        <dbReference type="ARBA" id="ARBA00022723"/>
    </source>
</evidence>
<comment type="similarity">
    <text evidence="10">Belongs to the ApbE family.</text>
</comment>
<gene>
    <name evidence="14" type="primary">apbE_1</name>
    <name evidence="14" type="ORF">Poly30_10960</name>
</gene>
<sequence precursor="true">MFTHASQLSFLLATGLLALGADRTSPTAISAQANAPIAAIQKLKSAKISFGAMGTDVTIQGYHADAAHLDKALAAARAEIDRIEDLMTSWRDSPLVRMNDGANGEPQHVPQELSDLVERSMTVARLSGGAFDPTYASVGKLWDFKADPPVLPADEAIASALTSVGWQKVQVDTKASTVAMPAGTRIGLGGIAKGYGVDRAMQVLIDHGIEHGIVNAGGDLKALGTDDGKPWEVAIKHPRDRERAIAVVPVSNVCLVTSGDYERFFELDGVRYHHIFDPRTGRPVVGGCMSATVTAPDAAIADAVATACCVLGPELGLRFIESLPRIDAILVDIEGQVHVSSGLETAVRK</sequence>
<dbReference type="Pfam" id="PF02424">
    <property type="entry name" value="ApbE"/>
    <property type="match status" value="1"/>
</dbReference>
<dbReference type="AlphaFoldDB" id="A0A518END4"/>
<dbReference type="GO" id="GO:0016740">
    <property type="term" value="F:transferase activity"/>
    <property type="evidence" value="ECO:0007669"/>
    <property type="project" value="UniProtKB-UniRule"/>
</dbReference>
<evidence type="ECO:0000256" key="9">
    <source>
        <dbReference type="ARBA" id="ARBA00048540"/>
    </source>
</evidence>
<name>A0A518END4_9BACT</name>
<evidence type="ECO:0000256" key="13">
    <source>
        <dbReference type="SAM" id="SignalP"/>
    </source>
</evidence>
<keyword evidence="12" id="KW-0175">Coiled coil</keyword>
<dbReference type="PIRSF" id="PIRSF006268">
    <property type="entry name" value="ApbE"/>
    <property type="match status" value="1"/>
</dbReference>
<feature type="binding site" evidence="11">
    <location>
        <position position="302"/>
    </location>
    <ligand>
        <name>Mg(2+)</name>
        <dbReference type="ChEBI" id="CHEBI:18420"/>
    </ligand>
</feature>
<keyword evidence="14" id="KW-0449">Lipoprotein</keyword>
<evidence type="ECO:0000313" key="14">
    <source>
        <dbReference type="EMBL" id="QDV05598.1"/>
    </source>
</evidence>
<accession>A0A518END4</accession>
<dbReference type="InterPro" id="IPR024932">
    <property type="entry name" value="ApbE"/>
</dbReference>
<dbReference type="PANTHER" id="PTHR30040:SF2">
    <property type="entry name" value="FAD:PROTEIN FMN TRANSFERASE"/>
    <property type="match status" value="1"/>
</dbReference>
<comment type="cofactor">
    <cofactor evidence="11">
        <name>Mg(2+)</name>
        <dbReference type="ChEBI" id="CHEBI:18420"/>
    </cofactor>
    <cofactor evidence="11">
        <name>Mn(2+)</name>
        <dbReference type="ChEBI" id="CHEBI:29035"/>
    </cofactor>
    <text evidence="11">Magnesium. Can also use manganese.</text>
</comment>
<evidence type="ECO:0000256" key="10">
    <source>
        <dbReference type="PIRNR" id="PIRNR006268"/>
    </source>
</evidence>
<dbReference type="Proteomes" id="UP000320390">
    <property type="component" value="Chromosome"/>
</dbReference>
<feature type="chain" id="PRO_5039926153" description="FAD:protein FMN transferase" evidence="13">
    <location>
        <begin position="21"/>
        <end position="349"/>
    </location>
</feature>
<dbReference type="Gene3D" id="3.10.520.10">
    <property type="entry name" value="ApbE-like domains"/>
    <property type="match status" value="1"/>
</dbReference>
<keyword evidence="6 10" id="KW-0274">FAD</keyword>
<protein>
    <recommendedName>
        <fullName evidence="2 10">FAD:protein FMN transferase</fullName>
        <ecNumber evidence="1 10">2.7.1.180</ecNumber>
    </recommendedName>
    <alternativeName>
        <fullName evidence="8 10">Flavin transferase</fullName>
    </alternativeName>
</protein>
<dbReference type="EC" id="2.7.1.180" evidence="1 10"/>
<keyword evidence="13" id="KW-0732">Signal</keyword>
<evidence type="ECO:0000256" key="3">
    <source>
        <dbReference type="ARBA" id="ARBA00022630"/>
    </source>
</evidence>
<feature type="coiled-coil region" evidence="12">
    <location>
        <begin position="66"/>
        <end position="93"/>
    </location>
</feature>
<evidence type="ECO:0000256" key="12">
    <source>
        <dbReference type="SAM" id="Coils"/>
    </source>
</evidence>
<dbReference type="InterPro" id="IPR003374">
    <property type="entry name" value="ApbE-like_sf"/>
</dbReference>
<evidence type="ECO:0000256" key="7">
    <source>
        <dbReference type="ARBA" id="ARBA00022842"/>
    </source>
</evidence>
<dbReference type="EMBL" id="CP036434">
    <property type="protein sequence ID" value="QDV05598.1"/>
    <property type="molecule type" value="Genomic_DNA"/>
</dbReference>
<reference evidence="14 15" key="1">
    <citation type="submission" date="2019-02" db="EMBL/GenBank/DDBJ databases">
        <title>Deep-cultivation of Planctomycetes and their phenomic and genomic characterization uncovers novel biology.</title>
        <authorList>
            <person name="Wiegand S."/>
            <person name="Jogler M."/>
            <person name="Boedeker C."/>
            <person name="Pinto D."/>
            <person name="Vollmers J."/>
            <person name="Rivas-Marin E."/>
            <person name="Kohn T."/>
            <person name="Peeters S.H."/>
            <person name="Heuer A."/>
            <person name="Rast P."/>
            <person name="Oberbeckmann S."/>
            <person name="Bunk B."/>
            <person name="Jeske O."/>
            <person name="Meyerdierks A."/>
            <person name="Storesund J.E."/>
            <person name="Kallscheuer N."/>
            <person name="Luecker S."/>
            <person name="Lage O.M."/>
            <person name="Pohl T."/>
            <person name="Merkel B.J."/>
            <person name="Hornburger P."/>
            <person name="Mueller R.-W."/>
            <person name="Bruemmer F."/>
            <person name="Labrenz M."/>
            <person name="Spormann A.M."/>
            <person name="Op den Camp H."/>
            <person name="Overmann J."/>
            <person name="Amann R."/>
            <person name="Jetten M.S.M."/>
            <person name="Mascher T."/>
            <person name="Medema M.H."/>
            <person name="Devos D.P."/>
            <person name="Kaster A.-K."/>
            <person name="Ovreas L."/>
            <person name="Rohde M."/>
            <person name="Galperin M.Y."/>
            <person name="Jogler C."/>
        </authorList>
    </citation>
    <scope>NUCLEOTIDE SEQUENCE [LARGE SCALE GENOMIC DNA]</scope>
    <source>
        <strain evidence="14 15">Poly30</strain>
    </source>
</reference>
<comment type="catalytic activity">
    <reaction evidence="9 10">
        <text>L-threonyl-[protein] + FAD = FMN-L-threonyl-[protein] + AMP + H(+)</text>
        <dbReference type="Rhea" id="RHEA:36847"/>
        <dbReference type="Rhea" id="RHEA-COMP:11060"/>
        <dbReference type="Rhea" id="RHEA-COMP:11061"/>
        <dbReference type="ChEBI" id="CHEBI:15378"/>
        <dbReference type="ChEBI" id="CHEBI:30013"/>
        <dbReference type="ChEBI" id="CHEBI:57692"/>
        <dbReference type="ChEBI" id="CHEBI:74257"/>
        <dbReference type="ChEBI" id="CHEBI:456215"/>
        <dbReference type="EC" id="2.7.1.180"/>
    </reaction>
</comment>
<dbReference type="RefSeq" id="WP_145195033.1">
    <property type="nucleotide sequence ID" value="NZ_CP036434.1"/>
</dbReference>
<keyword evidence="4 10" id="KW-0808">Transferase</keyword>
<dbReference type="GO" id="GO:0046872">
    <property type="term" value="F:metal ion binding"/>
    <property type="evidence" value="ECO:0007669"/>
    <property type="project" value="UniProtKB-UniRule"/>
</dbReference>
<proteinExistence type="inferred from homology"/>